<feature type="domain" description="Peptidoglycan recognition protein family" evidence="5">
    <location>
        <begin position="270"/>
        <end position="418"/>
    </location>
</feature>
<evidence type="ECO:0000259" key="4">
    <source>
        <dbReference type="SMART" id="SM00644"/>
    </source>
</evidence>
<keyword evidence="2" id="KW-0732">Signal</keyword>
<comment type="caution">
    <text evidence="6">The sequence shown here is derived from an EMBL/GenBank/DDBJ whole genome shotgun (WGS) entry which is preliminary data.</text>
</comment>
<evidence type="ECO:0000256" key="3">
    <source>
        <dbReference type="SAM" id="MobiDB-lite"/>
    </source>
</evidence>
<evidence type="ECO:0008006" key="8">
    <source>
        <dbReference type="Google" id="ProtNLM"/>
    </source>
</evidence>
<dbReference type="InterPro" id="IPR013517">
    <property type="entry name" value="FG-GAP"/>
</dbReference>
<dbReference type="SUPFAM" id="SSF55846">
    <property type="entry name" value="N-acetylmuramoyl-L-alanine amidase-like"/>
    <property type="match status" value="1"/>
</dbReference>
<dbReference type="RefSeq" id="WP_345519757.1">
    <property type="nucleotide sequence ID" value="NZ_BAABKM010000002.1"/>
</dbReference>
<dbReference type="InterPro" id="IPR006619">
    <property type="entry name" value="PGRP_domain_met/bac"/>
</dbReference>
<dbReference type="Proteomes" id="UP001499974">
    <property type="component" value="Unassembled WGS sequence"/>
</dbReference>
<dbReference type="InterPro" id="IPR028994">
    <property type="entry name" value="Integrin_alpha_N"/>
</dbReference>
<comment type="similarity">
    <text evidence="1">Belongs to the N-acetylmuramoyl-L-alanine amidase 2 family.</text>
</comment>
<keyword evidence="7" id="KW-1185">Reference proteome</keyword>
<dbReference type="PANTHER" id="PTHR11022:SF41">
    <property type="entry name" value="PEPTIDOGLYCAN-RECOGNITION PROTEIN LC-RELATED"/>
    <property type="match status" value="1"/>
</dbReference>
<proteinExistence type="inferred from homology"/>
<reference evidence="7" key="1">
    <citation type="journal article" date="2019" name="Int. J. Syst. Evol. Microbiol.">
        <title>The Global Catalogue of Microorganisms (GCM) 10K type strain sequencing project: providing services to taxonomists for standard genome sequencing and annotation.</title>
        <authorList>
            <consortium name="The Broad Institute Genomics Platform"/>
            <consortium name="The Broad Institute Genome Sequencing Center for Infectious Disease"/>
            <person name="Wu L."/>
            <person name="Ma J."/>
        </authorList>
    </citation>
    <scope>NUCLEOTIDE SEQUENCE [LARGE SCALE GENOMIC DNA]</scope>
    <source>
        <strain evidence="7">JCM 18531</strain>
    </source>
</reference>
<organism evidence="6 7">
    <name type="scientific">Nocardioides conyzicola</name>
    <dbReference type="NCBI Taxonomy" id="1651781"/>
    <lineage>
        <taxon>Bacteria</taxon>
        <taxon>Bacillati</taxon>
        <taxon>Actinomycetota</taxon>
        <taxon>Actinomycetes</taxon>
        <taxon>Propionibacteriales</taxon>
        <taxon>Nocardioidaceae</taxon>
        <taxon>Nocardioides</taxon>
    </lineage>
</organism>
<protein>
    <recommendedName>
        <fullName evidence="8">Peptidoglycan recognition protein family domain-containing protein</fullName>
    </recommendedName>
</protein>
<evidence type="ECO:0000256" key="2">
    <source>
        <dbReference type="ARBA" id="ARBA00022729"/>
    </source>
</evidence>
<accession>A0ABP8WVQ1</accession>
<dbReference type="SMART" id="SM00644">
    <property type="entry name" value="Ami_2"/>
    <property type="match status" value="1"/>
</dbReference>
<dbReference type="Gene3D" id="2.130.10.130">
    <property type="entry name" value="Integrin alpha, N-terminal"/>
    <property type="match status" value="1"/>
</dbReference>
<name>A0ABP8WVQ1_9ACTN</name>
<dbReference type="InterPro" id="IPR036505">
    <property type="entry name" value="Amidase/PGRP_sf"/>
</dbReference>
<dbReference type="SUPFAM" id="SSF69318">
    <property type="entry name" value="Integrin alpha N-terminal domain"/>
    <property type="match status" value="2"/>
</dbReference>
<dbReference type="Pfam" id="PF13517">
    <property type="entry name" value="FG-GAP_3"/>
    <property type="match status" value="2"/>
</dbReference>
<evidence type="ECO:0000256" key="1">
    <source>
        <dbReference type="ARBA" id="ARBA00007553"/>
    </source>
</evidence>
<dbReference type="Pfam" id="PF01510">
    <property type="entry name" value="Amidase_2"/>
    <property type="match status" value="1"/>
</dbReference>
<gene>
    <name evidence="6" type="ORF">GCM10023349_09460</name>
</gene>
<feature type="region of interest" description="Disordered" evidence="3">
    <location>
        <begin position="217"/>
        <end position="257"/>
    </location>
</feature>
<dbReference type="Gene3D" id="3.40.80.10">
    <property type="entry name" value="Peptidoglycan recognition protein-like"/>
    <property type="match status" value="1"/>
</dbReference>
<dbReference type="InterPro" id="IPR002502">
    <property type="entry name" value="Amidase_domain"/>
</dbReference>
<evidence type="ECO:0000313" key="6">
    <source>
        <dbReference type="EMBL" id="GAA4696113.1"/>
    </source>
</evidence>
<evidence type="ECO:0000313" key="7">
    <source>
        <dbReference type="Proteomes" id="UP001499974"/>
    </source>
</evidence>
<dbReference type="EMBL" id="BAABKM010000002">
    <property type="protein sequence ID" value="GAA4696113.1"/>
    <property type="molecule type" value="Genomic_DNA"/>
</dbReference>
<evidence type="ECO:0000259" key="5">
    <source>
        <dbReference type="SMART" id="SM00701"/>
    </source>
</evidence>
<dbReference type="PANTHER" id="PTHR11022">
    <property type="entry name" value="PEPTIDOGLYCAN RECOGNITION PROTEIN"/>
    <property type="match status" value="1"/>
</dbReference>
<feature type="compositionally biased region" description="Low complexity" evidence="3">
    <location>
        <begin position="229"/>
        <end position="247"/>
    </location>
</feature>
<feature type="domain" description="N-acetylmuramoyl-L-alanine amidase" evidence="4">
    <location>
        <begin position="284"/>
        <end position="435"/>
    </location>
</feature>
<dbReference type="SMART" id="SM00701">
    <property type="entry name" value="PGRP"/>
    <property type="match status" value="1"/>
</dbReference>
<sequence>MPPSKIRFVTACQQLLALGLVVAVLTPAASVVSLDVVHDRPDGATASSGLAADLSAYVKESSRASEVPAQVVDPTVTQYDLTASSNAPRTARTKADLVAAEQTTAHTVTSVPEPVVGYGAVGVTWEHGVKVPEDEIALQVRTRTGQTWSKWMDLDYDADHGPDPGTAEAKHARPGTDALLVGDVDDVQVQVQSTTGELPPDLKLAVIDPGKATRTAVEHPALDTDSVDPETPTTTTGSSAEAASLATDPGAGDDGSDRIALQAATFTPKPKIYSRAQWGADEKMRDKSSLHYFEVHAGFVHHTVNANDYSRAEVPGILRSIYAYHTKSRGWSDIGYNFLVDRFGRIWEGRYGGIDRPVVGAHTLNYNDYAFAMSAIGNYDIKQPSSAMVQAYGALFAWKLSLHGVNASSTKQQVGKTVFQAINGHRDAASTACPGKYLYARIPDIRKLAAAAQRGWAGRELESNLASTPNPDIVARRSSDGRVFVIPTGGLTALAPPVAAANGVVSTDRTVVSPDLTGDGRADLVVQAGGTGVGRVRPGTSAGTFGAAIARPINRIKGHDLVTAVGDVNADGRNDLVARVPSTGQLDVLLRKSNGAFRAVRLAATWGGYNLLTGIGDVTGDGHADLLARDTAGRPWLIAGTGKGKFRAPVALAGSWSAFASMDGLGDFTGDGKKDLFVRTCSTGYGYVYPGRGDGTFGHSLGPLTSMAKTGAVVGVTQVVRDGTPDVVVRSGSTLSVLGNYGGTETRAPIDTGVRIPKANALFNAGDWDRDGHGDIISRNSNGDLELRRGNGTGRFGSPTVIGTGFSSVRLLAAVGDMTGDGWPDLMGQPSGGAIRIYPGAGMSGLRSSYVAHGAISASAQVPVGRWTSDGAPDSLFTKGGKATLYPGNGPGGLTKGAAVSLDLKPYNWVIGISDIGITGHADLVVRRSNGYLYLIPGSATGFGKPRFLASGMGVYDLAG</sequence>
<dbReference type="CDD" id="cd06583">
    <property type="entry name" value="PGRP"/>
    <property type="match status" value="1"/>
</dbReference>
<dbReference type="InterPro" id="IPR015510">
    <property type="entry name" value="PGRP"/>
</dbReference>